<organism evidence="2 3">
    <name type="scientific">Pleurodeles waltl</name>
    <name type="common">Iberian ribbed newt</name>
    <dbReference type="NCBI Taxonomy" id="8319"/>
    <lineage>
        <taxon>Eukaryota</taxon>
        <taxon>Metazoa</taxon>
        <taxon>Chordata</taxon>
        <taxon>Craniata</taxon>
        <taxon>Vertebrata</taxon>
        <taxon>Euteleostomi</taxon>
        <taxon>Amphibia</taxon>
        <taxon>Batrachia</taxon>
        <taxon>Caudata</taxon>
        <taxon>Salamandroidea</taxon>
        <taxon>Salamandridae</taxon>
        <taxon>Pleurodelinae</taxon>
        <taxon>Pleurodeles</taxon>
    </lineage>
</organism>
<evidence type="ECO:0000313" key="3">
    <source>
        <dbReference type="Proteomes" id="UP001066276"/>
    </source>
</evidence>
<accession>A0AAV7VDW8</accession>
<gene>
    <name evidence="2" type="ORF">NDU88_003608</name>
</gene>
<evidence type="ECO:0000256" key="1">
    <source>
        <dbReference type="SAM" id="MobiDB-lite"/>
    </source>
</evidence>
<reference evidence="2" key="1">
    <citation type="journal article" date="2022" name="bioRxiv">
        <title>Sequencing and chromosome-scale assembly of the giantPleurodeles waltlgenome.</title>
        <authorList>
            <person name="Brown T."/>
            <person name="Elewa A."/>
            <person name="Iarovenko S."/>
            <person name="Subramanian E."/>
            <person name="Araus A.J."/>
            <person name="Petzold A."/>
            <person name="Susuki M."/>
            <person name="Suzuki K.-i.T."/>
            <person name="Hayashi T."/>
            <person name="Toyoda A."/>
            <person name="Oliveira C."/>
            <person name="Osipova E."/>
            <person name="Leigh N.D."/>
            <person name="Simon A."/>
            <person name="Yun M.H."/>
        </authorList>
    </citation>
    <scope>NUCLEOTIDE SEQUENCE</scope>
    <source>
        <strain evidence="2">20211129_DDA</strain>
        <tissue evidence="2">Liver</tissue>
    </source>
</reference>
<name>A0AAV7VDW8_PLEWA</name>
<keyword evidence="3" id="KW-1185">Reference proteome</keyword>
<feature type="region of interest" description="Disordered" evidence="1">
    <location>
        <begin position="28"/>
        <end position="65"/>
    </location>
</feature>
<protein>
    <submittedName>
        <fullName evidence="2">Uncharacterized protein</fullName>
    </submittedName>
</protein>
<dbReference type="EMBL" id="JANPWB010000003">
    <property type="protein sequence ID" value="KAJ1199775.1"/>
    <property type="molecule type" value="Genomic_DNA"/>
</dbReference>
<feature type="compositionally biased region" description="Polar residues" evidence="1">
    <location>
        <begin position="179"/>
        <end position="191"/>
    </location>
</feature>
<dbReference type="AlphaFoldDB" id="A0AAV7VDW8"/>
<sequence>MNPGPHVAPDAVPDYLRMRAMYLNCTDGQRPLARGLSPESAQDHRSPPRKASLSAARGPTLPRVPHREAETCMSHREVQGECKSPCEVPGTALAPTPVPPPEPAMDQCVTVEWELEKVRHKFSGYGQHSERSLEELIDYTSGLCREILQTASESCLRAAAATPPSPLPEHREPGALKAQVSSSEICTARAS</sequence>
<feature type="region of interest" description="Disordered" evidence="1">
    <location>
        <begin position="159"/>
        <end position="191"/>
    </location>
</feature>
<comment type="caution">
    <text evidence="2">The sequence shown here is derived from an EMBL/GenBank/DDBJ whole genome shotgun (WGS) entry which is preliminary data.</text>
</comment>
<dbReference type="Proteomes" id="UP001066276">
    <property type="component" value="Chromosome 2_1"/>
</dbReference>
<proteinExistence type="predicted"/>
<evidence type="ECO:0000313" key="2">
    <source>
        <dbReference type="EMBL" id="KAJ1199775.1"/>
    </source>
</evidence>